<feature type="transmembrane region" description="Helical" evidence="1">
    <location>
        <begin position="262"/>
        <end position="284"/>
    </location>
</feature>
<feature type="transmembrane region" description="Helical" evidence="1">
    <location>
        <begin position="138"/>
        <end position="163"/>
    </location>
</feature>
<reference evidence="2" key="1">
    <citation type="submission" date="2022-10" db="EMBL/GenBank/DDBJ databases">
        <title>Cytochrome P450 Catalyzes Benzene Ring Formation in the Biosynthesis of Trialkyl-Substituted Aromatic Polyketides.</title>
        <authorList>
            <person name="Zhao E."/>
            <person name="Ge H."/>
        </authorList>
    </citation>
    <scope>NUCLEOTIDE SEQUENCE</scope>
    <source>
        <strain evidence="2">NA0869</strain>
    </source>
</reference>
<feature type="transmembrane region" description="Helical" evidence="1">
    <location>
        <begin position="93"/>
        <end position="118"/>
    </location>
</feature>
<evidence type="ECO:0000313" key="2">
    <source>
        <dbReference type="EMBL" id="UYQ61456.1"/>
    </source>
</evidence>
<keyword evidence="1" id="KW-1133">Transmembrane helix</keyword>
<feature type="transmembrane region" description="Helical" evidence="1">
    <location>
        <begin position="227"/>
        <end position="250"/>
    </location>
</feature>
<keyword evidence="3" id="KW-1185">Reference proteome</keyword>
<keyword evidence="1" id="KW-0472">Membrane</keyword>
<name>A0ABY6I3B3_STRPE</name>
<proteinExistence type="predicted"/>
<sequence length="325" mass="34646">MTTTTAQSGLSPQPRPVRSALRAVAIAACVPYLSLKIAWIAGSRVGIPEDSSLLDHRVLMAVANSVTVLMDAAVVVLALLLTRPWGQRVRAWLLAVPIWAATGLLAPIMVGFPLQLAGVALGGTRMQEAGDEPFLHNWVFNVVYGGFILQGLALGALFVLYAKERWGHRLRGRVWDLPSRATGPFMRTTAVAGSLLALFPVTMHVLWAAGSTTALRADRVAQRTTDFYLLEGSRIAFVAVAVTGVLLLAFRPRPALPVRPPLTMAWVGASAMGAWGGWMLLASLMPESDGAEGPSALLVLTYSGEMVSGLLLTCAMASLLRRRGA</sequence>
<accession>A0ABY6I3B3</accession>
<feature type="transmembrane region" description="Helical" evidence="1">
    <location>
        <begin position="296"/>
        <end position="320"/>
    </location>
</feature>
<feature type="transmembrane region" description="Helical" evidence="1">
    <location>
        <begin position="61"/>
        <end position="81"/>
    </location>
</feature>
<dbReference type="EMBL" id="CP107567">
    <property type="protein sequence ID" value="UYQ61456.1"/>
    <property type="molecule type" value="Genomic_DNA"/>
</dbReference>
<evidence type="ECO:0000256" key="1">
    <source>
        <dbReference type="SAM" id="Phobius"/>
    </source>
</evidence>
<keyword evidence="1" id="KW-0812">Transmembrane</keyword>
<dbReference type="Proteomes" id="UP001163878">
    <property type="component" value="Chromosome"/>
</dbReference>
<dbReference type="RefSeq" id="WP_264242665.1">
    <property type="nucleotide sequence ID" value="NZ_CP107567.1"/>
</dbReference>
<feature type="transmembrane region" description="Helical" evidence="1">
    <location>
        <begin position="20"/>
        <end position="41"/>
    </location>
</feature>
<gene>
    <name evidence="2" type="ORF">OGH68_08180</name>
</gene>
<evidence type="ECO:0000313" key="3">
    <source>
        <dbReference type="Proteomes" id="UP001163878"/>
    </source>
</evidence>
<evidence type="ECO:0008006" key="4">
    <source>
        <dbReference type="Google" id="ProtNLM"/>
    </source>
</evidence>
<feature type="transmembrane region" description="Helical" evidence="1">
    <location>
        <begin position="184"/>
        <end position="207"/>
    </location>
</feature>
<protein>
    <recommendedName>
        <fullName evidence="4">Aromatic ring-opening dioxygenase LigA</fullName>
    </recommendedName>
</protein>
<organism evidence="2 3">
    <name type="scientific">Streptomyces peucetius</name>
    <dbReference type="NCBI Taxonomy" id="1950"/>
    <lineage>
        <taxon>Bacteria</taxon>
        <taxon>Bacillati</taxon>
        <taxon>Actinomycetota</taxon>
        <taxon>Actinomycetes</taxon>
        <taxon>Kitasatosporales</taxon>
        <taxon>Streptomycetaceae</taxon>
        <taxon>Streptomyces</taxon>
    </lineage>
</organism>